<evidence type="ECO:0000256" key="6">
    <source>
        <dbReference type="ARBA" id="ARBA00023139"/>
    </source>
</evidence>
<dbReference type="Proteomes" id="UP000031563">
    <property type="component" value="Unassembled WGS sequence"/>
</dbReference>
<dbReference type="InterPro" id="IPR046953">
    <property type="entry name" value="Spore_GerAC-like_C"/>
</dbReference>
<keyword evidence="11" id="KW-1185">Reference proteome</keyword>
<evidence type="ECO:0000256" key="3">
    <source>
        <dbReference type="ARBA" id="ARBA00022544"/>
    </source>
</evidence>
<dbReference type="GO" id="GO:0009847">
    <property type="term" value="P:spore germination"/>
    <property type="evidence" value="ECO:0007669"/>
    <property type="project" value="InterPro"/>
</dbReference>
<dbReference type="AlphaFoldDB" id="A0A0F5HJI9"/>
<dbReference type="OrthoDB" id="2592518at2"/>
<dbReference type="InterPro" id="IPR057336">
    <property type="entry name" value="GerAC_N"/>
</dbReference>
<dbReference type="Pfam" id="PF05504">
    <property type="entry name" value="Spore_GerAC"/>
    <property type="match status" value="1"/>
</dbReference>
<sequence>MKKVLFWTIFVLVIVFSQSIDPSILEDTQLITALGLDYVDEQMVKGTATAPLYPPGQDPKPIPVHFTATARTPQIAVQEFQRESQRPLRVGRMEVYLFSKELAKHGIRKVMDPAERSPQLGRDLQVALVDGSAEKMLVSSYRNGEMPSSYIMDLLEKNVKTLAPSTELHNLMNQLDGFGQDPFLPILEQTEEHIRFTGLAIFKDDQYIDELSFRESYLFRVLFERSTRGYYEVSYKGHYVALMNVASKPDYQFNGPQERPRLTIQLSVEGRLSDAAGLHLDNHGEIKELEQAWAREIKKKTERLTKHFQELGADPLAIGSKARSHYRSFNEAKWEGTYPTIPIEVRVDTTIQNTGLTR</sequence>
<dbReference type="STRING" id="1221996.QY95_00470"/>
<evidence type="ECO:0000259" key="9">
    <source>
        <dbReference type="Pfam" id="PF25198"/>
    </source>
</evidence>
<dbReference type="InterPro" id="IPR008844">
    <property type="entry name" value="Spore_GerAC-like"/>
</dbReference>
<dbReference type="EMBL" id="JWIR02000018">
    <property type="protein sequence ID" value="KKB41852.1"/>
    <property type="molecule type" value="Genomic_DNA"/>
</dbReference>
<name>A0A0F5HJI9_BACTR</name>
<dbReference type="InterPro" id="IPR038501">
    <property type="entry name" value="Spore_GerAC_C_sf"/>
</dbReference>
<evidence type="ECO:0000313" key="11">
    <source>
        <dbReference type="Proteomes" id="UP000031563"/>
    </source>
</evidence>
<feature type="domain" description="Spore germination protein N-terminal" evidence="9">
    <location>
        <begin position="23"/>
        <end position="188"/>
    </location>
</feature>
<accession>A0A0F5HJI9</accession>
<dbReference type="GO" id="GO:0016020">
    <property type="term" value="C:membrane"/>
    <property type="evidence" value="ECO:0007669"/>
    <property type="project" value="UniProtKB-SubCell"/>
</dbReference>
<dbReference type="Pfam" id="PF25198">
    <property type="entry name" value="Spore_GerAC_N"/>
    <property type="match status" value="1"/>
</dbReference>
<reference evidence="10" key="1">
    <citation type="submission" date="2015-02" db="EMBL/GenBank/DDBJ databases">
        <title>Genome Assembly of Bacillaceae bacterium MTCC 8252.</title>
        <authorList>
            <person name="Verma A."/>
            <person name="Khatri I."/>
            <person name="Mual P."/>
            <person name="Subramanian S."/>
            <person name="Krishnamurthi S."/>
        </authorList>
    </citation>
    <scope>NUCLEOTIDE SEQUENCE [LARGE SCALE GENOMIC DNA]</scope>
    <source>
        <strain evidence="10">MTCC 8252</strain>
    </source>
</reference>
<comment type="similarity">
    <text evidence="2">Belongs to the GerABKC lipoprotein family.</text>
</comment>
<gene>
    <name evidence="10" type="ORF">QY95_00470</name>
</gene>
<keyword evidence="4" id="KW-0732">Signal</keyword>
<comment type="subcellular location">
    <subcellularLocation>
        <location evidence="1">Membrane</location>
        <topology evidence="1">Lipid-anchor</topology>
    </subcellularLocation>
</comment>
<comment type="caution">
    <text evidence="10">The sequence shown here is derived from an EMBL/GenBank/DDBJ whole genome shotgun (WGS) entry which is preliminary data.</text>
</comment>
<evidence type="ECO:0000259" key="8">
    <source>
        <dbReference type="Pfam" id="PF05504"/>
    </source>
</evidence>
<evidence type="ECO:0000256" key="7">
    <source>
        <dbReference type="ARBA" id="ARBA00023288"/>
    </source>
</evidence>
<organism evidence="10 11">
    <name type="scientific">Bacillus thermotolerans</name>
    <name type="common">Quasibacillus thermotolerans</name>
    <dbReference type="NCBI Taxonomy" id="1221996"/>
    <lineage>
        <taxon>Bacteria</taxon>
        <taxon>Bacillati</taxon>
        <taxon>Bacillota</taxon>
        <taxon>Bacilli</taxon>
        <taxon>Bacillales</taxon>
        <taxon>Bacillaceae</taxon>
        <taxon>Bacillus</taxon>
    </lineage>
</organism>
<evidence type="ECO:0000256" key="5">
    <source>
        <dbReference type="ARBA" id="ARBA00023136"/>
    </source>
</evidence>
<protein>
    <submittedName>
        <fullName evidence="10">Spore germination protein GerYC</fullName>
    </submittedName>
</protein>
<dbReference type="PANTHER" id="PTHR35789:SF1">
    <property type="entry name" value="SPORE GERMINATION PROTEIN B3"/>
    <property type="match status" value="1"/>
</dbReference>
<dbReference type="Gene3D" id="3.30.300.210">
    <property type="entry name" value="Nutrient germinant receptor protein C, domain 3"/>
    <property type="match status" value="1"/>
</dbReference>
<keyword evidence="5" id="KW-0472">Membrane</keyword>
<dbReference type="NCBIfam" id="TIGR02887">
    <property type="entry name" value="spore_ger_x_C"/>
    <property type="match status" value="1"/>
</dbReference>
<evidence type="ECO:0000256" key="2">
    <source>
        <dbReference type="ARBA" id="ARBA00007886"/>
    </source>
</evidence>
<accession>A0A0F5I9J3</accession>
<keyword evidence="3" id="KW-0309">Germination</keyword>
<evidence type="ECO:0000256" key="1">
    <source>
        <dbReference type="ARBA" id="ARBA00004635"/>
    </source>
</evidence>
<evidence type="ECO:0000256" key="4">
    <source>
        <dbReference type="ARBA" id="ARBA00022729"/>
    </source>
</evidence>
<evidence type="ECO:0000313" key="10">
    <source>
        <dbReference type="EMBL" id="KKB41852.1"/>
    </source>
</evidence>
<keyword evidence="6" id="KW-0564">Palmitate</keyword>
<keyword evidence="7" id="KW-0449">Lipoprotein</keyword>
<dbReference type="PANTHER" id="PTHR35789">
    <property type="entry name" value="SPORE GERMINATION PROTEIN B3"/>
    <property type="match status" value="1"/>
</dbReference>
<feature type="domain" description="Spore germination GerAC-like C-terminal" evidence="8">
    <location>
        <begin position="197"/>
        <end position="355"/>
    </location>
</feature>
<proteinExistence type="inferred from homology"/>
<dbReference type="RefSeq" id="WP_039231313.1">
    <property type="nucleotide sequence ID" value="NZ_JWIR02000018.1"/>
</dbReference>